<feature type="domain" description="PLD phosphodiesterase" evidence="9">
    <location>
        <begin position="467"/>
        <end position="494"/>
    </location>
</feature>
<proteinExistence type="inferred from homology"/>
<dbReference type="SMART" id="SM00233">
    <property type="entry name" value="PH"/>
    <property type="match status" value="1"/>
</dbReference>
<dbReference type="FunFam" id="3.30.870.10:FF:000011">
    <property type="entry name" value="Phospholipase"/>
    <property type="match status" value="1"/>
</dbReference>
<dbReference type="Proteomes" id="UP001454036">
    <property type="component" value="Unassembled WGS sequence"/>
</dbReference>
<sequence>MWRQRLIGEEYGVGSSSALSWSHSMYRGCVDSTVETIFEELPKATIVSVSRPDATDISPLLLTYTIQLQYKQFNWQIEKKASQVIYLHFSLKRRTLIEEIHEKQEQVKEWLQNIGIGDQTSVVHDDDEPDDGALPVHNEDSVRSRYVPSLAALSVIRPSLSRPQTVSDRAKVAMQGYLNHFLGNLDIVNSKEVCKFLEASKLSFVPEYGPKLKEGYVSVRHLRKMTKKDGKTSCYFCCKRKWQKVWAVLKPGFLAFLNDPFDAKLLDIVIFDVLPLPIEKGEGGIYLVEEIKTRNPLLYAFKVSCGTRSMELRTTSHTKVKDWIRAINEVGVTPSEGWCRSHRFSSFAPQRGLADDTSKAQWFVDGKVAFDSIALAIESAKSEIYMTGWWLCPELYLRRPYHDHSSSRLDALLESKAKQGVQIYILLYKEVSIALKINSLYSKRELLNIHENVKVLRHPNRFPTGVYLWSHHEKIVVVDHRVCFIGGLDLCFGRYDTTEHKVSDHPPVIWPGKDYYNPRESEPNSWEDVMKEELERGKCPRMPWHDVHCALWGPSCQDIARHFVQRWNHAKKNKAPNEQAIPLLMPQHHMVLPHYMGRSTETDIQNINHRLEGRGISREDSFSSLSPPDDVPLLMPPEANGISYSGTDYHVGDLHNGNNLHNEEQDNQRDLEVLDNWWETQERGYQVPGDEVAEVGPLTSCSCQVIRSVSQWSAGTSQTEDSIHKAYCSLIEKAEHFIYIENQFFISGTAGDETIQNRVADALYNRILLAHKEHKCFRVIIVIPLLAGFQGGLDENGAATVRALTHWQYRSISRGSDSLLHKLNAFLGPKASDYISFYGLRTHGVLCDGGPPVTNQVYVHSKVMIVDDRITLVGSSNINDRSLLGSRDSEIGIVIEEKEFLDSSMNGEPWKAGKFSFSLRVSLWAEHLGLQTGEVNQITDPIAEITYKELWMETARSNAKIYQDVFSCIPNDNIHSRSELRQSMNYWKEKLGHTTIDLGVAPEIVESSGEEAVEKINPREMLKTVRGFLVSFPLEFMRDEDLRPVFLEQEFYTAPQVFY</sequence>
<keyword evidence="5" id="KW-0443">Lipid metabolism</keyword>
<dbReference type="PIRSF" id="PIRSF009376">
    <property type="entry name" value="Phospholipase_D_euk"/>
    <property type="match status" value="1"/>
</dbReference>
<keyword evidence="2" id="KW-0677">Repeat</keyword>
<protein>
    <recommendedName>
        <fullName evidence="6">Phospholipase</fullName>
        <ecNumber evidence="6">3.1.4.4</ecNumber>
    </recommendedName>
</protein>
<dbReference type="GO" id="GO:0009395">
    <property type="term" value="P:phospholipid catabolic process"/>
    <property type="evidence" value="ECO:0007669"/>
    <property type="project" value="TreeGrafter"/>
</dbReference>
<dbReference type="CDD" id="cd01254">
    <property type="entry name" value="PH_PLD"/>
    <property type="match status" value="1"/>
</dbReference>
<dbReference type="InterPro" id="IPR025202">
    <property type="entry name" value="PLD-like_dom"/>
</dbReference>
<dbReference type="InterPro" id="IPR001736">
    <property type="entry name" value="PLipase_D/transphosphatidylase"/>
</dbReference>
<comment type="catalytic activity">
    <reaction evidence="1 6">
        <text>a 1,2-diacyl-sn-glycero-3-phosphocholine + H2O = a 1,2-diacyl-sn-glycero-3-phosphate + choline + H(+)</text>
        <dbReference type="Rhea" id="RHEA:14445"/>
        <dbReference type="ChEBI" id="CHEBI:15354"/>
        <dbReference type="ChEBI" id="CHEBI:15377"/>
        <dbReference type="ChEBI" id="CHEBI:15378"/>
        <dbReference type="ChEBI" id="CHEBI:57643"/>
        <dbReference type="ChEBI" id="CHEBI:58608"/>
        <dbReference type="EC" id="3.1.4.4"/>
    </reaction>
</comment>
<evidence type="ECO:0000256" key="3">
    <source>
        <dbReference type="ARBA" id="ARBA00022801"/>
    </source>
</evidence>
<evidence type="ECO:0000256" key="4">
    <source>
        <dbReference type="ARBA" id="ARBA00022963"/>
    </source>
</evidence>
<feature type="domain" description="PH" evidence="8">
    <location>
        <begin position="210"/>
        <end position="332"/>
    </location>
</feature>
<dbReference type="GO" id="GO:0006654">
    <property type="term" value="P:phosphatidic acid biosynthetic process"/>
    <property type="evidence" value="ECO:0007669"/>
    <property type="project" value="InterPro"/>
</dbReference>
<comment type="caution">
    <text evidence="10">The sequence shown here is derived from an EMBL/GenBank/DDBJ whole genome shotgun (WGS) entry which is preliminary data.</text>
</comment>
<dbReference type="PANTHER" id="PTHR18896">
    <property type="entry name" value="PHOSPHOLIPASE D"/>
    <property type="match status" value="1"/>
</dbReference>
<dbReference type="Pfam" id="PF13091">
    <property type="entry name" value="PLDc_2"/>
    <property type="match status" value="1"/>
</dbReference>
<dbReference type="EMBL" id="BAABME010004277">
    <property type="protein sequence ID" value="GAA0161792.1"/>
    <property type="molecule type" value="Genomic_DNA"/>
</dbReference>
<gene>
    <name evidence="10" type="ORF">LIER_18027</name>
</gene>
<feature type="region of interest" description="Disordered" evidence="7">
    <location>
        <begin position="618"/>
        <end position="639"/>
    </location>
</feature>
<dbReference type="GO" id="GO:0035556">
    <property type="term" value="P:intracellular signal transduction"/>
    <property type="evidence" value="ECO:0007669"/>
    <property type="project" value="InterPro"/>
</dbReference>
<dbReference type="CDD" id="cd09138">
    <property type="entry name" value="PLDc_vPLD1_2_yPLD_like_1"/>
    <property type="match status" value="1"/>
</dbReference>
<evidence type="ECO:0000256" key="7">
    <source>
        <dbReference type="SAM" id="MobiDB-lite"/>
    </source>
</evidence>
<dbReference type="GO" id="GO:0004630">
    <property type="term" value="F:phospholipase D activity"/>
    <property type="evidence" value="ECO:0007669"/>
    <property type="project" value="UniProtKB-UniRule"/>
</dbReference>
<dbReference type="PROSITE" id="PS50035">
    <property type="entry name" value="PLD"/>
    <property type="match status" value="2"/>
</dbReference>
<keyword evidence="4 6" id="KW-0442">Lipid degradation</keyword>
<dbReference type="InterPro" id="IPR001849">
    <property type="entry name" value="PH_domain"/>
</dbReference>
<keyword evidence="3 6" id="KW-0378">Hydrolase</keyword>
<dbReference type="PROSITE" id="PS50003">
    <property type="entry name" value="PH_DOMAIN"/>
    <property type="match status" value="1"/>
</dbReference>
<dbReference type="EC" id="3.1.4.4" evidence="6"/>
<dbReference type="SUPFAM" id="SSF56024">
    <property type="entry name" value="Phospholipase D/nuclease"/>
    <property type="match status" value="2"/>
</dbReference>
<dbReference type="SMART" id="SM00155">
    <property type="entry name" value="PLDc"/>
    <property type="match status" value="2"/>
</dbReference>
<dbReference type="InterPro" id="IPR011993">
    <property type="entry name" value="PH-like_dom_sf"/>
</dbReference>
<dbReference type="SUPFAM" id="SSF50729">
    <property type="entry name" value="PH domain-like"/>
    <property type="match status" value="1"/>
</dbReference>
<dbReference type="InterPro" id="IPR015679">
    <property type="entry name" value="PLipase_D_fam"/>
</dbReference>
<reference evidence="10 11" key="1">
    <citation type="submission" date="2024-01" db="EMBL/GenBank/DDBJ databases">
        <title>The complete chloroplast genome sequence of Lithospermum erythrorhizon: insights into the phylogenetic relationship among Boraginaceae species and the maternal lineages of purple gromwells.</title>
        <authorList>
            <person name="Okada T."/>
            <person name="Watanabe K."/>
        </authorList>
    </citation>
    <scope>NUCLEOTIDE SEQUENCE [LARGE SCALE GENOMIC DNA]</scope>
</reference>
<dbReference type="CDD" id="cd09141">
    <property type="entry name" value="PLDc_vPLD1_2_yPLD_like_2"/>
    <property type="match status" value="1"/>
</dbReference>
<dbReference type="AlphaFoldDB" id="A0AAV3QF96"/>
<evidence type="ECO:0000256" key="2">
    <source>
        <dbReference type="ARBA" id="ARBA00022737"/>
    </source>
</evidence>
<evidence type="ECO:0000313" key="11">
    <source>
        <dbReference type="Proteomes" id="UP001454036"/>
    </source>
</evidence>
<dbReference type="InterPro" id="IPR016555">
    <property type="entry name" value="PLipase_D_euk"/>
</dbReference>
<evidence type="ECO:0000256" key="5">
    <source>
        <dbReference type="ARBA" id="ARBA00023098"/>
    </source>
</evidence>
<dbReference type="PANTHER" id="PTHR18896:SF133">
    <property type="entry name" value="PHOSPHOLIPASE D ZETA 2"/>
    <property type="match status" value="1"/>
</dbReference>
<dbReference type="GO" id="GO:0005886">
    <property type="term" value="C:plasma membrane"/>
    <property type="evidence" value="ECO:0007669"/>
    <property type="project" value="TreeGrafter"/>
</dbReference>
<dbReference type="Gene3D" id="3.30.870.10">
    <property type="entry name" value="Endonuclease Chain A"/>
    <property type="match status" value="2"/>
</dbReference>
<evidence type="ECO:0000259" key="8">
    <source>
        <dbReference type="PROSITE" id="PS50003"/>
    </source>
</evidence>
<dbReference type="Pfam" id="PF00614">
    <property type="entry name" value="PLDc"/>
    <property type="match status" value="1"/>
</dbReference>
<evidence type="ECO:0000313" key="10">
    <source>
        <dbReference type="EMBL" id="GAA0161792.1"/>
    </source>
</evidence>
<feature type="domain" description="PLD phosphodiesterase" evidence="9">
    <location>
        <begin position="855"/>
        <end position="882"/>
    </location>
</feature>
<accession>A0AAV3QF96</accession>
<evidence type="ECO:0000256" key="1">
    <source>
        <dbReference type="ARBA" id="ARBA00000798"/>
    </source>
</evidence>
<evidence type="ECO:0000256" key="6">
    <source>
        <dbReference type="PIRNR" id="PIRNR009376"/>
    </source>
</evidence>
<comment type="similarity">
    <text evidence="6">Belongs to the phospholipase D family.</text>
</comment>
<organism evidence="10 11">
    <name type="scientific">Lithospermum erythrorhizon</name>
    <name type="common">Purple gromwell</name>
    <name type="synonym">Lithospermum officinale var. erythrorhizon</name>
    <dbReference type="NCBI Taxonomy" id="34254"/>
    <lineage>
        <taxon>Eukaryota</taxon>
        <taxon>Viridiplantae</taxon>
        <taxon>Streptophyta</taxon>
        <taxon>Embryophyta</taxon>
        <taxon>Tracheophyta</taxon>
        <taxon>Spermatophyta</taxon>
        <taxon>Magnoliopsida</taxon>
        <taxon>eudicotyledons</taxon>
        <taxon>Gunneridae</taxon>
        <taxon>Pentapetalae</taxon>
        <taxon>asterids</taxon>
        <taxon>lamiids</taxon>
        <taxon>Boraginales</taxon>
        <taxon>Boraginaceae</taxon>
        <taxon>Boraginoideae</taxon>
        <taxon>Lithospermeae</taxon>
        <taxon>Lithospermum</taxon>
    </lineage>
</organism>
<keyword evidence="11" id="KW-1185">Reference proteome</keyword>
<dbReference type="Gene3D" id="2.30.29.30">
    <property type="entry name" value="Pleckstrin-homology domain (PH domain)/Phosphotyrosine-binding domain (PTB)"/>
    <property type="match status" value="1"/>
</dbReference>
<name>A0AAV3QF96_LITER</name>
<evidence type="ECO:0000259" key="9">
    <source>
        <dbReference type="PROSITE" id="PS50035"/>
    </source>
</evidence>